<comment type="pathway">
    <text evidence="1 9">Glycan biosynthesis; sucrose metabolism.</text>
</comment>
<dbReference type="PANTHER" id="PTHR43101:SF1">
    <property type="entry name" value="BETA-FRUCTOSIDASE"/>
    <property type="match status" value="1"/>
</dbReference>
<dbReference type="InterPro" id="IPR006232">
    <property type="entry name" value="Suc6P_hydrolase"/>
</dbReference>
<dbReference type="GO" id="GO:0004564">
    <property type="term" value="F:beta-fructofuranosidase activity"/>
    <property type="evidence" value="ECO:0007669"/>
    <property type="project" value="UniProtKB-EC"/>
</dbReference>
<keyword evidence="9" id="KW-0119">Carbohydrate metabolism</keyword>
<dbReference type="InterPro" id="IPR001362">
    <property type="entry name" value="Glyco_hydro_32"/>
</dbReference>
<dbReference type="InterPro" id="IPR013148">
    <property type="entry name" value="Glyco_hydro_32_N"/>
</dbReference>
<evidence type="ECO:0000313" key="13">
    <source>
        <dbReference type="Proteomes" id="UP001164726"/>
    </source>
</evidence>
<dbReference type="Gene3D" id="2.60.120.560">
    <property type="entry name" value="Exo-inulinase, domain 1"/>
    <property type="match status" value="1"/>
</dbReference>
<evidence type="ECO:0000256" key="1">
    <source>
        <dbReference type="ARBA" id="ARBA00004914"/>
    </source>
</evidence>
<keyword evidence="6 8" id="KW-0326">Glycosidase</keyword>
<keyword evidence="9" id="KW-0963">Cytoplasm</keyword>
<accession>A0A9E8RYQ7</accession>
<dbReference type="InterPro" id="IPR013189">
    <property type="entry name" value="Glyco_hydro_32_C"/>
</dbReference>
<evidence type="ECO:0000256" key="2">
    <source>
        <dbReference type="ARBA" id="ARBA00009902"/>
    </source>
</evidence>
<evidence type="ECO:0000313" key="12">
    <source>
        <dbReference type="EMBL" id="WAA12434.1"/>
    </source>
</evidence>
<dbReference type="InterPro" id="IPR023296">
    <property type="entry name" value="Glyco_hydro_beta-prop_sf"/>
</dbReference>
<dbReference type="Pfam" id="PF08244">
    <property type="entry name" value="Glyco_hydro_32C"/>
    <property type="match status" value="1"/>
</dbReference>
<keyword evidence="5 8" id="KW-0378">Hydrolase</keyword>
<evidence type="ECO:0000256" key="4">
    <source>
        <dbReference type="ARBA" id="ARBA00019623"/>
    </source>
</evidence>
<comment type="function">
    <text evidence="9">Enables the bacterium to metabolize sucrose as a sole carbon source.</text>
</comment>
<dbReference type="RefSeq" id="WP_275420568.1">
    <property type="nucleotide sequence ID" value="NZ_CP106877.1"/>
</dbReference>
<dbReference type="SUPFAM" id="SSF49899">
    <property type="entry name" value="Concanavalin A-like lectins/glucanases"/>
    <property type="match status" value="1"/>
</dbReference>
<dbReference type="GO" id="GO:0005737">
    <property type="term" value="C:cytoplasm"/>
    <property type="evidence" value="ECO:0007669"/>
    <property type="project" value="UniProtKB-SubCell"/>
</dbReference>
<dbReference type="NCBIfam" id="TIGR01322">
    <property type="entry name" value="scrB_fam"/>
    <property type="match status" value="1"/>
</dbReference>
<name>A0A9E8RYQ7_9BACI</name>
<comment type="subcellular location">
    <subcellularLocation>
        <location evidence="9">Cytoplasm</location>
    </subcellularLocation>
</comment>
<gene>
    <name evidence="12" type="ORF">OE105_12970</name>
</gene>
<sequence>MNKLEKANKYIQENKDQVNNRPIYHFSPEIGWMNDPNGFIYYKGRYHLFYQYNPYDVVWDNMHWGHATTTDFVQWEYLPIALANDRWYDANGCFSGSAIEKDGKLYLMYTGHVDPNLGFDRIESEIFERQCIAVSKDGVNFDKIKENPVIDEKILPEGYCICDFRDPKVFEKDGKYYAVLAVRNKQRRGEIILFSSDDLLTWEFHSSIYQSKDEENILLECPDIFSIDGKDVLLFSVMPCDPIYANEIQNHTAYLIGKLDLEKGKFFVEQKGLLDYGRAFYAPQSTTGKHGERLLIGWMHKWHQKNPPKSYGFNGMMSLPRQLTIENGRFIQKPAIDLHSFFSEKKNQKNIRMYAGKEWSIENIAGYLKINVDRKKSFTVQCFKKSDHGIQFEWDGCNGNLIVSSSYGDKETIQIEIDDENNDFITFEWFIDRHSIELFINGGQKVASFIAYEEDKGRQTAISVKEDTTIETVEYREFIFK</sequence>
<dbReference type="EC" id="3.2.1.26" evidence="3 8"/>
<feature type="domain" description="Glycosyl hydrolase family 32 N-terminal" evidence="10">
    <location>
        <begin position="25"/>
        <end position="334"/>
    </location>
</feature>
<dbReference type="AlphaFoldDB" id="A0A9E8RYQ7"/>
<evidence type="ECO:0000256" key="6">
    <source>
        <dbReference type="ARBA" id="ARBA00023295"/>
    </source>
</evidence>
<proteinExistence type="inferred from homology"/>
<dbReference type="Gene3D" id="2.115.10.20">
    <property type="entry name" value="Glycosyl hydrolase domain, family 43"/>
    <property type="match status" value="1"/>
</dbReference>
<evidence type="ECO:0000256" key="9">
    <source>
        <dbReference type="RuleBase" id="RU365015"/>
    </source>
</evidence>
<dbReference type="Proteomes" id="UP001164726">
    <property type="component" value="Chromosome"/>
</dbReference>
<dbReference type="EMBL" id="CP106877">
    <property type="protein sequence ID" value="WAA12434.1"/>
    <property type="molecule type" value="Genomic_DNA"/>
</dbReference>
<feature type="domain" description="Glycosyl hydrolase family 32 C-terminal" evidence="11">
    <location>
        <begin position="369"/>
        <end position="474"/>
    </location>
</feature>
<dbReference type="PROSITE" id="PS00609">
    <property type="entry name" value="GLYCOSYL_HYDROL_F32"/>
    <property type="match status" value="1"/>
</dbReference>
<dbReference type="GO" id="GO:0005975">
    <property type="term" value="P:carbohydrate metabolic process"/>
    <property type="evidence" value="ECO:0007669"/>
    <property type="project" value="InterPro"/>
</dbReference>
<evidence type="ECO:0000256" key="8">
    <source>
        <dbReference type="RuleBase" id="RU362110"/>
    </source>
</evidence>
<dbReference type="KEGG" id="fhl:OE105_12970"/>
<reference evidence="12" key="1">
    <citation type="submission" date="2022-09" db="EMBL/GenBank/DDBJ databases">
        <title>Complete Genomes of Fervidibacillus albus and Fervidibacillus halotolerans isolated from tidal flat sediments.</title>
        <authorList>
            <person name="Kwon K.K."/>
            <person name="Yang S.-H."/>
            <person name="Park M.J."/>
            <person name="Oh H.-M."/>
        </authorList>
    </citation>
    <scope>NUCLEOTIDE SEQUENCE</scope>
    <source>
        <strain evidence="12">MEBiC13594</strain>
    </source>
</reference>
<protein>
    <recommendedName>
        <fullName evidence="4 8">Sucrose-6-phosphate hydrolase</fullName>
        <ecNumber evidence="3 8">3.2.1.26</ecNumber>
    </recommendedName>
    <alternativeName>
        <fullName evidence="7 9">Invertase</fullName>
    </alternativeName>
</protein>
<dbReference type="SUPFAM" id="SSF75005">
    <property type="entry name" value="Arabinanase/levansucrase/invertase"/>
    <property type="match status" value="1"/>
</dbReference>
<evidence type="ECO:0000256" key="7">
    <source>
        <dbReference type="ARBA" id="ARBA00033367"/>
    </source>
</evidence>
<organism evidence="12 13">
    <name type="scientific">Fervidibacillus halotolerans</name>
    <dbReference type="NCBI Taxonomy" id="2980027"/>
    <lineage>
        <taxon>Bacteria</taxon>
        <taxon>Bacillati</taxon>
        <taxon>Bacillota</taxon>
        <taxon>Bacilli</taxon>
        <taxon>Bacillales</taxon>
        <taxon>Bacillaceae</taxon>
        <taxon>Fervidibacillus</taxon>
    </lineage>
</organism>
<dbReference type="InterPro" id="IPR013320">
    <property type="entry name" value="ConA-like_dom_sf"/>
</dbReference>
<evidence type="ECO:0000256" key="5">
    <source>
        <dbReference type="ARBA" id="ARBA00022801"/>
    </source>
</evidence>
<keyword evidence="13" id="KW-1185">Reference proteome</keyword>
<dbReference type="SMART" id="SM00640">
    <property type="entry name" value="Glyco_32"/>
    <property type="match status" value="1"/>
</dbReference>
<dbReference type="InterPro" id="IPR051214">
    <property type="entry name" value="GH32_Enzymes"/>
</dbReference>
<dbReference type="CDD" id="cd08996">
    <property type="entry name" value="GH32_FFase"/>
    <property type="match status" value="1"/>
</dbReference>
<dbReference type="Pfam" id="PF00251">
    <property type="entry name" value="Glyco_hydro_32N"/>
    <property type="match status" value="1"/>
</dbReference>
<comment type="similarity">
    <text evidence="2 8">Belongs to the glycosyl hydrolase 32 family.</text>
</comment>
<evidence type="ECO:0000256" key="3">
    <source>
        <dbReference type="ARBA" id="ARBA00012758"/>
    </source>
</evidence>
<evidence type="ECO:0000259" key="11">
    <source>
        <dbReference type="Pfam" id="PF08244"/>
    </source>
</evidence>
<evidence type="ECO:0000259" key="10">
    <source>
        <dbReference type="Pfam" id="PF00251"/>
    </source>
</evidence>
<dbReference type="PANTHER" id="PTHR43101">
    <property type="entry name" value="BETA-FRUCTOSIDASE"/>
    <property type="match status" value="1"/>
</dbReference>
<dbReference type="InterPro" id="IPR018053">
    <property type="entry name" value="Glyco_hydro_32_AS"/>
</dbReference>
<comment type="catalytic activity">
    <reaction evidence="8">
        <text>Hydrolysis of terminal non-reducing beta-D-fructofuranoside residues in beta-D-fructofuranosides.</text>
        <dbReference type="EC" id="3.2.1.26"/>
    </reaction>
</comment>